<keyword evidence="1" id="KW-1133">Transmembrane helix</keyword>
<feature type="transmembrane region" description="Helical" evidence="1">
    <location>
        <begin position="33"/>
        <end position="49"/>
    </location>
</feature>
<reference evidence="2" key="1">
    <citation type="journal article" date="2014" name="Genome Biol. Evol.">
        <title>Pangenome evidence for extensive interdomain horizontal transfer affecting lineage core and shell genes in uncultured planktonic thaumarchaeota and euryarchaeota.</title>
        <authorList>
            <person name="Deschamps P."/>
            <person name="Zivanovic Y."/>
            <person name="Moreira D."/>
            <person name="Rodriguez-Valera F."/>
            <person name="Lopez-Garcia P."/>
        </authorList>
    </citation>
    <scope>NUCLEOTIDE SEQUENCE</scope>
</reference>
<evidence type="ECO:0000256" key="1">
    <source>
        <dbReference type="SAM" id="Phobius"/>
    </source>
</evidence>
<evidence type="ECO:0000313" key="2">
    <source>
        <dbReference type="EMBL" id="AIE91011.1"/>
    </source>
</evidence>
<sequence length="179" mass="19517">MSLWAAQVWLGLSIAVIGISMHRTGPAFRRHPFGTPVALLGLAVMLIRVEQPPSPESEVVSAAVDTAFWMIPALLGSRLVLSGAPLYWRPRPLPLLAGWALIAAGWIQYYSTSSTSLADALDAGSSLIGILLSITVFVLCVRTAERMTPQEPETKGLDEKERKYVASVLRRHLEVDDEP</sequence>
<dbReference type="EMBL" id="KF900325">
    <property type="protein sequence ID" value="AIE91011.1"/>
    <property type="molecule type" value="Genomic_DNA"/>
</dbReference>
<keyword evidence="1" id="KW-0472">Membrane</keyword>
<protein>
    <submittedName>
        <fullName evidence="2">Uncharacterized protein</fullName>
    </submittedName>
</protein>
<keyword evidence="1" id="KW-0812">Transmembrane</keyword>
<feature type="transmembrane region" description="Helical" evidence="1">
    <location>
        <begin position="93"/>
        <end position="111"/>
    </location>
</feature>
<dbReference type="AlphaFoldDB" id="A0A075FNF4"/>
<accession>A0A075FNF4</accession>
<feature type="transmembrane region" description="Helical" evidence="1">
    <location>
        <begin position="6"/>
        <end position="21"/>
    </location>
</feature>
<feature type="transmembrane region" description="Helical" evidence="1">
    <location>
        <begin position="123"/>
        <end position="141"/>
    </location>
</feature>
<name>A0A075FNF4_9EURY</name>
<feature type="transmembrane region" description="Helical" evidence="1">
    <location>
        <begin position="61"/>
        <end position="81"/>
    </location>
</feature>
<proteinExistence type="predicted"/>
<organism evidence="2">
    <name type="scientific">uncultured marine group II/III euryarchaeote AD1000_104_B06</name>
    <dbReference type="NCBI Taxonomy" id="1457712"/>
    <lineage>
        <taxon>Archaea</taxon>
        <taxon>Methanobacteriati</taxon>
        <taxon>Methanobacteriota</taxon>
        <taxon>environmental samples</taxon>
    </lineage>
</organism>